<sequence length="212" mass="24689">MLEKFRVENCPDYVYYIQNFLTVEEENLLLKSVYNVPQTKWTQLSRRRLQNWGGVPHHNGMIPEAIPQWLQTWIEKVAGFQVFSHLPNHVLINEYKPNEGIMPHLDGPLYSSTIATINLGSHTVLNFYKSEKRDKIAFSLFLEARSLLIQQGDMYENYLHGIDERSEDVIDNSMVNVHNNDLISQSLKRGTRVSLTIRHVQKISKIKIKLGR</sequence>
<keyword evidence="6" id="KW-0560">Oxidoreductase</keyword>
<evidence type="ECO:0000256" key="6">
    <source>
        <dbReference type="ARBA" id="ARBA00023002"/>
    </source>
</evidence>
<name>A0ABR0B7C2_9CRUS</name>
<dbReference type="SUPFAM" id="SSF51197">
    <property type="entry name" value="Clavaminate synthase-like"/>
    <property type="match status" value="1"/>
</dbReference>
<keyword evidence="4" id="KW-0479">Metal-binding</keyword>
<dbReference type="InterPro" id="IPR032862">
    <property type="entry name" value="ALKBH6"/>
</dbReference>
<dbReference type="Proteomes" id="UP001234178">
    <property type="component" value="Unassembled WGS sequence"/>
</dbReference>
<dbReference type="PANTHER" id="PTHR46030">
    <property type="entry name" value="ALPHA-KETOGLUTARATE-DEPENDENT DIOXYGENASE ALKB HOMOLOG 6"/>
    <property type="match status" value="1"/>
</dbReference>
<evidence type="ECO:0000313" key="11">
    <source>
        <dbReference type="Proteomes" id="UP001234178"/>
    </source>
</evidence>
<organism evidence="10 11">
    <name type="scientific">Daphnia magna</name>
    <dbReference type="NCBI Taxonomy" id="35525"/>
    <lineage>
        <taxon>Eukaryota</taxon>
        <taxon>Metazoa</taxon>
        <taxon>Ecdysozoa</taxon>
        <taxon>Arthropoda</taxon>
        <taxon>Crustacea</taxon>
        <taxon>Branchiopoda</taxon>
        <taxon>Diplostraca</taxon>
        <taxon>Cladocera</taxon>
        <taxon>Anomopoda</taxon>
        <taxon>Daphniidae</taxon>
        <taxon>Daphnia</taxon>
    </lineage>
</organism>
<dbReference type="InterPro" id="IPR037151">
    <property type="entry name" value="AlkB-like_sf"/>
</dbReference>
<keyword evidence="5" id="KW-0223">Dioxygenase</keyword>
<evidence type="ECO:0000256" key="4">
    <source>
        <dbReference type="ARBA" id="ARBA00022723"/>
    </source>
</evidence>
<comment type="cofactor">
    <cofactor evidence="1">
        <name>Fe(2+)</name>
        <dbReference type="ChEBI" id="CHEBI:29033"/>
    </cofactor>
</comment>
<dbReference type="PANTHER" id="PTHR46030:SF1">
    <property type="entry name" value="ALPHA-KETOGLUTARATE-DEPENDENT DIOXYGENASE ALKB HOMOLOG 6"/>
    <property type="match status" value="1"/>
</dbReference>
<keyword evidence="11" id="KW-1185">Reference proteome</keyword>
<reference evidence="10 11" key="1">
    <citation type="journal article" date="2023" name="Nucleic Acids Res.">
        <title>The hologenome of Daphnia magna reveals possible DNA methylation and microbiome-mediated evolution of the host genome.</title>
        <authorList>
            <person name="Chaturvedi A."/>
            <person name="Li X."/>
            <person name="Dhandapani V."/>
            <person name="Marshall H."/>
            <person name="Kissane S."/>
            <person name="Cuenca-Cambronero M."/>
            <person name="Asole G."/>
            <person name="Calvet F."/>
            <person name="Ruiz-Romero M."/>
            <person name="Marangio P."/>
            <person name="Guigo R."/>
            <person name="Rago D."/>
            <person name="Mirbahai L."/>
            <person name="Eastwood N."/>
            <person name="Colbourne J.K."/>
            <person name="Zhou J."/>
            <person name="Mallon E."/>
            <person name="Orsini L."/>
        </authorList>
    </citation>
    <scope>NUCLEOTIDE SEQUENCE [LARGE SCALE GENOMIC DNA]</scope>
    <source>
        <strain evidence="10">LRV0_1</strain>
    </source>
</reference>
<dbReference type="EMBL" id="JAOYFB010000040">
    <property type="protein sequence ID" value="KAK4037582.1"/>
    <property type="molecule type" value="Genomic_DNA"/>
</dbReference>
<accession>A0ABR0B7C2</accession>
<evidence type="ECO:0000256" key="5">
    <source>
        <dbReference type="ARBA" id="ARBA00022964"/>
    </source>
</evidence>
<dbReference type="InterPro" id="IPR005123">
    <property type="entry name" value="Oxoglu/Fe-dep_dioxygenase_dom"/>
</dbReference>
<feature type="domain" description="Fe2OG dioxygenase" evidence="9">
    <location>
        <begin position="86"/>
        <end position="201"/>
    </location>
</feature>
<comment type="similarity">
    <text evidence="3">Belongs to the alkB family.</text>
</comment>
<dbReference type="InterPro" id="IPR027450">
    <property type="entry name" value="AlkB-like"/>
</dbReference>
<dbReference type="Pfam" id="PF13532">
    <property type="entry name" value="2OG-FeII_Oxy_2"/>
    <property type="match status" value="1"/>
</dbReference>
<evidence type="ECO:0000256" key="7">
    <source>
        <dbReference type="ARBA" id="ARBA00023004"/>
    </source>
</evidence>
<dbReference type="Gene3D" id="2.60.120.590">
    <property type="entry name" value="Alpha-ketoglutarate-dependent dioxygenase AlkB-like"/>
    <property type="match status" value="1"/>
</dbReference>
<dbReference type="PROSITE" id="PS51471">
    <property type="entry name" value="FE2OG_OXY"/>
    <property type="match status" value="1"/>
</dbReference>
<evidence type="ECO:0000256" key="2">
    <source>
        <dbReference type="ARBA" id="ARBA00004123"/>
    </source>
</evidence>
<protein>
    <recommendedName>
        <fullName evidence="9">Fe2OG dioxygenase domain-containing protein</fullName>
    </recommendedName>
</protein>
<evidence type="ECO:0000256" key="8">
    <source>
        <dbReference type="ARBA" id="ARBA00023242"/>
    </source>
</evidence>
<keyword evidence="8" id="KW-0539">Nucleus</keyword>
<comment type="caution">
    <text evidence="10">The sequence shown here is derived from an EMBL/GenBank/DDBJ whole genome shotgun (WGS) entry which is preliminary data.</text>
</comment>
<keyword evidence="7" id="KW-0408">Iron</keyword>
<proteinExistence type="inferred from homology"/>
<evidence type="ECO:0000313" key="10">
    <source>
        <dbReference type="EMBL" id="KAK4037582.1"/>
    </source>
</evidence>
<gene>
    <name evidence="10" type="ORF">OUZ56_029613</name>
</gene>
<evidence type="ECO:0000256" key="3">
    <source>
        <dbReference type="ARBA" id="ARBA00007879"/>
    </source>
</evidence>
<comment type="subcellular location">
    <subcellularLocation>
        <location evidence="2">Nucleus</location>
    </subcellularLocation>
</comment>
<evidence type="ECO:0000256" key="1">
    <source>
        <dbReference type="ARBA" id="ARBA00001954"/>
    </source>
</evidence>
<evidence type="ECO:0000259" key="9">
    <source>
        <dbReference type="PROSITE" id="PS51471"/>
    </source>
</evidence>